<dbReference type="InterPro" id="IPR001356">
    <property type="entry name" value="HD"/>
</dbReference>
<gene>
    <name evidence="4" type="ORF">CTOB1V02_LOCUS8733</name>
</gene>
<sequence length="137" mass="15482">MGISGMDPARSPSPPGSPLVDVVDDVAETPHALGQKGGGSDGEGGCEDMTPLKRKQRRYRTTFTTYQLEELEKAFSRTHYPDVFTREELAMRVGLTEARVQAVTRPRFVWGLMGHRRFRRGHCYWSYRPLVPPDCRG</sequence>
<keyword evidence="2 3" id="KW-0371">Homeobox</keyword>
<organism evidence="4">
    <name type="scientific">Cyprideis torosa</name>
    <dbReference type="NCBI Taxonomy" id="163714"/>
    <lineage>
        <taxon>Eukaryota</taxon>
        <taxon>Metazoa</taxon>
        <taxon>Ecdysozoa</taxon>
        <taxon>Arthropoda</taxon>
        <taxon>Crustacea</taxon>
        <taxon>Oligostraca</taxon>
        <taxon>Ostracoda</taxon>
        <taxon>Podocopa</taxon>
        <taxon>Podocopida</taxon>
        <taxon>Cytherocopina</taxon>
        <taxon>Cytheroidea</taxon>
        <taxon>Cytherideidae</taxon>
        <taxon>Cyprideis</taxon>
    </lineage>
</organism>
<dbReference type="InterPro" id="IPR009057">
    <property type="entry name" value="Homeodomain-like_sf"/>
</dbReference>
<dbReference type="GO" id="GO:0000977">
    <property type="term" value="F:RNA polymerase II transcription regulatory region sequence-specific DNA binding"/>
    <property type="evidence" value="ECO:0007669"/>
    <property type="project" value="TreeGrafter"/>
</dbReference>
<comment type="subcellular location">
    <subcellularLocation>
        <location evidence="1 2 3">Nucleus</location>
    </subcellularLocation>
</comment>
<dbReference type="SUPFAM" id="SSF46689">
    <property type="entry name" value="Homeodomain-like"/>
    <property type="match status" value="1"/>
</dbReference>
<dbReference type="OrthoDB" id="6159439at2759"/>
<dbReference type="EMBL" id="OB663032">
    <property type="protein sequence ID" value="CAD7230877.1"/>
    <property type="molecule type" value="Genomic_DNA"/>
</dbReference>
<dbReference type="GO" id="GO:0000981">
    <property type="term" value="F:DNA-binding transcription factor activity, RNA polymerase II-specific"/>
    <property type="evidence" value="ECO:0007669"/>
    <property type="project" value="TreeGrafter"/>
</dbReference>
<dbReference type="AlphaFoldDB" id="A0A7R8WH43"/>
<dbReference type="Pfam" id="PF00046">
    <property type="entry name" value="Homeodomain"/>
    <property type="match status" value="1"/>
</dbReference>
<dbReference type="FunFam" id="1.10.10.60:FF:000710">
    <property type="entry name" value="Paired box 7a"/>
    <property type="match status" value="1"/>
</dbReference>
<dbReference type="InterPro" id="IPR050649">
    <property type="entry name" value="Paired_Homeobox_TFs"/>
</dbReference>
<keyword evidence="2 3" id="KW-0238">DNA-binding</keyword>
<keyword evidence="2 3" id="KW-0539">Nucleus</keyword>
<feature type="DNA-binding region" description="Homeobox" evidence="2">
    <location>
        <begin position="56"/>
        <end position="102"/>
    </location>
</feature>
<reference evidence="4" key="1">
    <citation type="submission" date="2020-11" db="EMBL/GenBank/DDBJ databases">
        <authorList>
            <person name="Tran Van P."/>
        </authorList>
    </citation>
    <scope>NUCLEOTIDE SEQUENCE</scope>
</reference>
<dbReference type="Gene3D" id="1.10.10.60">
    <property type="entry name" value="Homeodomain-like"/>
    <property type="match status" value="1"/>
</dbReference>
<accession>A0A7R8WH43</accession>
<evidence type="ECO:0000256" key="1">
    <source>
        <dbReference type="ARBA" id="ARBA00004123"/>
    </source>
</evidence>
<dbReference type="PANTHER" id="PTHR24329">
    <property type="entry name" value="HOMEOBOX PROTEIN ARISTALESS"/>
    <property type="match status" value="1"/>
</dbReference>
<protein>
    <submittedName>
        <fullName evidence="4">Uncharacterized protein</fullName>
    </submittedName>
</protein>
<dbReference type="PANTHER" id="PTHR24329:SF543">
    <property type="entry name" value="FI01017P-RELATED"/>
    <property type="match status" value="1"/>
</dbReference>
<dbReference type="CDD" id="cd00086">
    <property type="entry name" value="homeodomain"/>
    <property type="match status" value="1"/>
</dbReference>
<dbReference type="GO" id="GO:0005634">
    <property type="term" value="C:nucleus"/>
    <property type="evidence" value="ECO:0007669"/>
    <property type="project" value="UniProtKB-SubCell"/>
</dbReference>
<evidence type="ECO:0000313" key="4">
    <source>
        <dbReference type="EMBL" id="CAD7230877.1"/>
    </source>
</evidence>
<evidence type="ECO:0000256" key="3">
    <source>
        <dbReference type="RuleBase" id="RU000682"/>
    </source>
</evidence>
<evidence type="ECO:0000256" key="2">
    <source>
        <dbReference type="PROSITE-ProRule" id="PRU00108"/>
    </source>
</evidence>
<name>A0A7R8WH43_9CRUS</name>
<dbReference type="PROSITE" id="PS50071">
    <property type="entry name" value="HOMEOBOX_2"/>
    <property type="match status" value="1"/>
</dbReference>
<proteinExistence type="predicted"/>
<dbReference type="SMART" id="SM00389">
    <property type="entry name" value="HOX"/>
    <property type="match status" value="1"/>
</dbReference>